<protein>
    <submittedName>
        <fullName evidence="6">LacI family transcriptional regulator</fullName>
    </submittedName>
</protein>
<sequence length="341" mass="38167">MQSDVTLSDIAEKLGVSSVTVSKALAGKKGVSDELREEILSLADKMGYVRKEKNHHPKKNTVIGVIVAERYLNHSRSFYWHIYKELSVQSNDKRILTLLEVINREAEESESVPNLIAQESVDGLIILGAFNVGYLRMLRNKAKIPMLSLDSLYEEIEGDAVITDNILGGYEITRYLFDKGHRKIGFVGTLKVTPSIDERYIGMCKFLSSAGLDVEFRDNPLVINDRDKYGNLDAEGTFALPSAKEMPTAFFCNCDVSALLLIEHLKEKGYKVPKDISVIGFDNYVPDMNKSIELSSYEIDLSVMISKAMELLTQRLRNPDMPFSSAMIRGKLIVGDSVRAV</sequence>
<dbReference type="RefSeq" id="WP_026655281.1">
    <property type="nucleotide sequence ID" value="NZ_FMUR01000003.1"/>
</dbReference>
<dbReference type="PANTHER" id="PTHR30146:SF148">
    <property type="entry name" value="HTH-TYPE TRANSCRIPTIONAL REPRESSOR PURR-RELATED"/>
    <property type="match status" value="1"/>
</dbReference>
<dbReference type="InterPro" id="IPR046335">
    <property type="entry name" value="LacI/GalR-like_sensor"/>
</dbReference>
<dbReference type="PANTHER" id="PTHR30146">
    <property type="entry name" value="LACI-RELATED TRANSCRIPTIONAL REPRESSOR"/>
    <property type="match status" value="1"/>
</dbReference>
<dbReference type="Gene3D" id="3.40.50.2300">
    <property type="match status" value="2"/>
</dbReference>
<dbReference type="OrthoDB" id="2026446at2"/>
<evidence type="ECO:0000313" key="6">
    <source>
        <dbReference type="EMBL" id="SCX76787.1"/>
    </source>
</evidence>
<dbReference type="Gene3D" id="1.10.260.40">
    <property type="entry name" value="lambda repressor-like DNA-binding domains"/>
    <property type="match status" value="1"/>
</dbReference>
<keyword evidence="2" id="KW-0805">Transcription regulation</keyword>
<keyword evidence="4" id="KW-0804">Transcription</keyword>
<dbReference type="GO" id="GO:0000976">
    <property type="term" value="F:transcription cis-regulatory region binding"/>
    <property type="evidence" value="ECO:0007669"/>
    <property type="project" value="TreeGrafter"/>
</dbReference>
<dbReference type="PROSITE" id="PS50932">
    <property type="entry name" value="HTH_LACI_2"/>
    <property type="match status" value="1"/>
</dbReference>
<dbReference type="EMBL" id="FMUR01000003">
    <property type="protein sequence ID" value="SCX76787.1"/>
    <property type="molecule type" value="Genomic_DNA"/>
</dbReference>
<dbReference type="Pfam" id="PF00356">
    <property type="entry name" value="LacI"/>
    <property type="match status" value="1"/>
</dbReference>
<keyword evidence="7" id="KW-1185">Reference proteome</keyword>
<name>A0A1G5AG21_9FIRM</name>
<dbReference type="SMART" id="SM00354">
    <property type="entry name" value="HTH_LACI"/>
    <property type="match status" value="1"/>
</dbReference>
<dbReference type="Pfam" id="PF13377">
    <property type="entry name" value="Peripla_BP_3"/>
    <property type="match status" value="1"/>
</dbReference>
<dbReference type="CDD" id="cd01392">
    <property type="entry name" value="HTH_LacI"/>
    <property type="match status" value="1"/>
</dbReference>
<dbReference type="SUPFAM" id="SSF47413">
    <property type="entry name" value="lambda repressor-like DNA-binding domains"/>
    <property type="match status" value="1"/>
</dbReference>
<evidence type="ECO:0000256" key="3">
    <source>
        <dbReference type="ARBA" id="ARBA00023125"/>
    </source>
</evidence>
<feature type="domain" description="HTH lacI-type" evidence="5">
    <location>
        <begin position="5"/>
        <end position="50"/>
    </location>
</feature>
<dbReference type="CDD" id="cd19974">
    <property type="entry name" value="PBP1_LacI-like"/>
    <property type="match status" value="1"/>
</dbReference>
<dbReference type="Proteomes" id="UP000183047">
    <property type="component" value="Unassembled WGS sequence"/>
</dbReference>
<proteinExistence type="predicted"/>
<evidence type="ECO:0000256" key="2">
    <source>
        <dbReference type="ARBA" id="ARBA00023015"/>
    </source>
</evidence>
<dbReference type="AlphaFoldDB" id="A0A1G5AG21"/>
<organism evidence="6 7">
    <name type="scientific">Butyrivibrio hungatei</name>
    <dbReference type="NCBI Taxonomy" id="185008"/>
    <lineage>
        <taxon>Bacteria</taxon>
        <taxon>Bacillati</taxon>
        <taxon>Bacillota</taxon>
        <taxon>Clostridia</taxon>
        <taxon>Lachnospirales</taxon>
        <taxon>Lachnospiraceae</taxon>
        <taxon>Butyrivibrio</taxon>
    </lineage>
</organism>
<evidence type="ECO:0000313" key="7">
    <source>
        <dbReference type="Proteomes" id="UP000183047"/>
    </source>
</evidence>
<dbReference type="InterPro" id="IPR000843">
    <property type="entry name" value="HTH_LacI"/>
</dbReference>
<dbReference type="GO" id="GO:0003700">
    <property type="term" value="F:DNA-binding transcription factor activity"/>
    <property type="evidence" value="ECO:0007669"/>
    <property type="project" value="TreeGrafter"/>
</dbReference>
<keyword evidence="3" id="KW-0238">DNA-binding</keyword>
<reference evidence="7" key="1">
    <citation type="submission" date="2016-10" db="EMBL/GenBank/DDBJ databases">
        <authorList>
            <person name="Varghese N."/>
            <person name="Submissions S."/>
        </authorList>
    </citation>
    <scope>NUCLEOTIDE SEQUENCE [LARGE SCALE GENOMIC DNA]</scope>
    <source>
        <strain evidence="7">XBD2006</strain>
    </source>
</reference>
<accession>A0A1G5AG21</accession>
<evidence type="ECO:0000256" key="4">
    <source>
        <dbReference type="ARBA" id="ARBA00023163"/>
    </source>
</evidence>
<dbReference type="SUPFAM" id="SSF53822">
    <property type="entry name" value="Periplasmic binding protein-like I"/>
    <property type="match status" value="1"/>
</dbReference>
<dbReference type="InterPro" id="IPR028082">
    <property type="entry name" value="Peripla_BP_I"/>
</dbReference>
<keyword evidence="1" id="KW-0678">Repressor</keyword>
<evidence type="ECO:0000256" key="1">
    <source>
        <dbReference type="ARBA" id="ARBA00022491"/>
    </source>
</evidence>
<evidence type="ECO:0000259" key="5">
    <source>
        <dbReference type="PROSITE" id="PS50932"/>
    </source>
</evidence>
<gene>
    <name evidence="6" type="ORF">SAMN02910451_00215</name>
</gene>
<dbReference type="InterPro" id="IPR010982">
    <property type="entry name" value="Lambda_DNA-bd_dom_sf"/>
</dbReference>